<dbReference type="PIRSF" id="PIRSF039032">
    <property type="entry name" value="HigB-2"/>
    <property type="match status" value="1"/>
</dbReference>
<dbReference type="RefSeq" id="WP_217793809.1">
    <property type="nucleotide sequence ID" value="NZ_JAHSPG010000015.1"/>
</dbReference>
<gene>
    <name evidence="1" type="ORF">KTO63_20435</name>
</gene>
<reference evidence="1" key="1">
    <citation type="submission" date="2021-06" db="EMBL/GenBank/DDBJ databases">
        <authorList>
            <person name="Huq M.A."/>
        </authorList>
    </citation>
    <scope>NUCLEOTIDE SEQUENCE</scope>
    <source>
        <strain evidence="1">MAH-26</strain>
    </source>
</reference>
<dbReference type="EMBL" id="JAHSPG010000015">
    <property type="protein sequence ID" value="MBV4359550.1"/>
    <property type="molecule type" value="Genomic_DNA"/>
</dbReference>
<dbReference type="Proteomes" id="UP000812270">
    <property type="component" value="Unassembled WGS sequence"/>
</dbReference>
<evidence type="ECO:0000313" key="2">
    <source>
        <dbReference type="Proteomes" id="UP000812270"/>
    </source>
</evidence>
<accession>A0A9E2W4B9</accession>
<dbReference type="Pfam" id="PF06296">
    <property type="entry name" value="RelE"/>
    <property type="match status" value="1"/>
</dbReference>
<proteinExistence type="predicted"/>
<organism evidence="1 2">
    <name type="scientific">Pinibacter aurantiacus</name>
    <dbReference type="NCBI Taxonomy" id="2851599"/>
    <lineage>
        <taxon>Bacteria</taxon>
        <taxon>Pseudomonadati</taxon>
        <taxon>Bacteroidota</taxon>
        <taxon>Chitinophagia</taxon>
        <taxon>Chitinophagales</taxon>
        <taxon>Chitinophagaceae</taxon>
        <taxon>Pinibacter</taxon>
    </lineage>
</organism>
<keyword evidence="2" id="KW-1185">Reference proteome</keyword>
<sequence>MSYRIVYTKDFEKEIKRLASKYPSLKIDLQNFINELTENPTMGTSLGNNCYKVRIAISSKGKGKSGGARIITFVKISIETILLISIYDKSQQVTITDKEIKERLSKYFDQ</sequence>
<protein>
    <submittedName>
        <fullName evidence="1">Type II toxin-antitoxin system RelE/ParE family toxin</fullName>
    </submittedName>
</protein>
<name>A0A9E2W4B9_9BACT</name>
<evidence type="ECO:0000313" key="1">
    <source>
        <dbReference type="EMBL" id="MBV4359550.1"/>
    </source>
</evidence>
<comment type="caution">
    <text evidence="1">The sequence shown here is derived from an EMBL/GenBank/DDBJ whole genome shotgun (WGS) entry which is preliminary data.</text>
</comment>
<dbReference type="InterPro" id="IPR009387">
    <property type="entry name" value="HigB-2"/>
</dbReference>
<dbReference type="AlphaFoldDB" id="A0A9E2W4B9"/>